<feature type="transmembrane region" description="Helical" evidence="1">
    <location>
        <begin position="28"/>
        <end position="45"/>
    </location>
</feature>
<accession>A0AAU9ERQ3</accession>
<gene>
    <name evidence="3" type="ORF">FAK_03620</name>
</gene>
<evidence type="ECO:0000259" key="2">
    <source>
        <dbReference type="Pfam" id="PF04892"/>
    </source>
</evidence>
<dbReference type="InterPro" id="IPR006976">
    <property type="entry name" value="VanZ-like"/>
</dbReference>
<dbReference type="KEGG" id="dmp:FAK_03620"/>
<feature type="transmembrane region" description="Helical" evidence="1">
    <location>
        <begin position="57"/>
        <end position="74"/>
    </location>
</feature>
<keyword evidence="1" id="KW-0812">Transmembrane</keyword>
<reference evidence="4" key="1">
    <citation type="journal article" date="2023" name="Arch. Microbiol.">
        <title>Desulfoferula mesophilus gen. nov. sp. nov., a mesophilic sulfate-reducing bacterium isolated from a brackish lake sediment.</title>
        <authorList>
            <person name="Watanabe T."/>
            <person name="Yabe T."/>
            <person name="Tsuji J.M."/>
            <person name="Fukui M."/>
        </authorList>
    </citation>
    <scope>NUCLEOTIDE SEQUENCE [LARGE SCALE GENOMIC DNA]</scope>
    <source>
        <strain evidence="4">12FAK</strain>
    </source>
</reference>
<keyword evidence="1" id="KW-0472">Membrane</keyword>
<feature type="transmembrane region" description="Helical" evidence="1">
    <location>
        <begin position="80"/>
        <end position="101"/>
    </location>
</feature>
<organism evidence="3 4">
    <name type="scientific">Desulfoferula mesophila</name>
    <dbReference type="NCBI Taxonomy" id="3058419"/>
    <lineage>
        <taxon>Bacteria</taxon>
        <taxon>Pseudomonadati</taxon>
        <taxon>Thermodesulfobacteriota</taxon>
        <taxon>Desulfarculia</taxon>
        <taxon>Desulfarculales</taxon>
        <taxon>Desulfarculaceae</taxon>
        <taxon>Desulfoferula</taxon>
    </lineage>
</organism>
<keyword evidence="4" id="KW-1185">Reference proteome</keyword>
<proteinExistence type="predicted"/>
<sequence>MLGLALAGAGFVVWVAWRIRRLPPGGRAGRALGALGCLAGLGLLAWWQPLLIERTHLVLYGVLGVLAWRVAGHWKGGAARLVWAGAFCALVGLADEVAQYFHPQRVCDLRDVITNALSAWLAIAALGLLCPAGGRENT</sequence>
<dbReference type="RefSeq" id="WP_338604863.1">
    <property type="nucleotide sequence ID" value="NZ_AP028679.1"/>
</dbReference>
<keyword evidence="1" id="KW-1133">Transmembrane helix</keyword>
<dbReference type="EMBL" id="AP028679">
    <property type="protein sequence ID" value="BEQ13296.1"/>
    <property type="molecule type" value="Genomic_DNA"/>
</dbReference>
<evidence type="ECO:0000313" key="3">
    <source>
        <dbReference type="EMBL" id="BEQ13296.1"/>
    </source>
</evidence>
<feature type="transmembrane region" description="Helical" evidence="1">
    <location>
        <begin position="113"/>
        <end position="134"/>
    </location>
</feature>
<dbReference type="Proteomes" id="UP001366166">
    <property type="component" value="Chromosome"/>
</dbReference>
<evidence type="ECO:0000256" key="1">
    <source>
        <dbReference type="SAM" id="Phobius"/>
    </source>
</evidence>
<protein>
    <recommendedName>
        <fullName evidence="2">VanZ-like domain-containing protein</fullName>
    </recommendedName>
</protein>
<name>A0AAU9ERQ3_9BACT</name>
<evidence type="ECO:0000313" key="4">
    <source>
        <dbReference type="Proteomes" id="UP001366166"/>
    </source>
</evidence>
<dbReference type="Pfam" id="PF04892">
    <property type="entry name" value="VanZ"/>
    <property type="match status" value="1"/>
</dbReference>
<dbReference type="AlphaFoldDB" id="A0AAU9ERQ3"/>
<feature type="domain" description="VanZ-like" evidence="2">
    <location>
        <begin position="56"/>
        <end position="126"/>
    </location>
</feature>
<dbReference type="NCBIfam" id="NF037970">
    <property type="entry name" value="vanZ_1"/>
    <property type="match status" value="1"/>
</dbReference>